<dbReference type="PANTHER" id="PTHR34580">
    <property type="match status" value="1"/>
</dbReference>
<evidence type="ECO:0000259" key="1">
    <source>
        <dbReference type="Pfam" id="PF13280"/>
    </source>
</evidence>
<dbReference type="OrthoDB" id="43316at2"/>
<proteinExistence type="predicted"/>
<comment type="caution">
    <text evidence="3">The sequence shown here is derived from an EMBL/GenBank/DDBJ whole genome shotgun (WGS) entry which is preliminary data.</text>
</comment>
<gene>
    <name evidence="3" type="ORF">FO442_17755</name>
</gene>
<evidence type="ECO:0000313" key="3">
    <source>
        <dbReference type="EMBL" id="TSJ39022.1"/>
    </source>
</evidence>
<dbReference type="EMBL" id="VLPL01000012">
    <property type="protein sequence ID" value="TSJ39022.1"/>
    <property type="molecule type" value="Genomic_DNA"/>
</dbReference>
<feature type="domain" description="WCX" evidence="2">
    <location>
        <begin position="256"/>
        <end position="332"/>
    </location>
</feature>
<evidence type="ECO:0000313" key="4">
    <source>
        <dbReference type="Proteomes" id="UP000316008"/>
    </source>
</evidence>
<dbReference type="InterPro" id="IPR051534">
    <property type="entry name" value="CBASS_pafABC_assoc_protein"/>
</dbReference>
<dbReference type="Pfam" id="PF13280">
    <property type="entry name" value="WYL"/>
    <property type="match status" value="1"/>
</dbReference>
<feature type="domain" description="WYL" evidence="1">
    <location>
        <begin position="156"/>
        <end position="224"/>
    </location>
</feature>
<protein>
    <submittedName>
        <fullName evidence="3">WYL domain-containing protein</fullName>
    </submittedName>
</protein>
<keyword evidence="4" id="KW-1185">Reference proteome</keyword>
<dbReference type="InterPro" id="IPR057727">
    <property type="entry name" value="WCX_dom"/>
</dbReference>
<dbReference type="PANTHER" id="PTHR34580:SF9">
    <property type="entry name" value="SLL5097 PROTEIN"/>
    <property type="match status" value="1"/>
</dbReference>
<dbReference type="AlphaFoldDB" id="A0A556MGQ8"/>
<dbReference type="InterPro" id="IPR026881">
    <property type="entry name" value="WYL_dom"/>
</dbReference>
<organism evidence="3 4">
    <name type="scientific">Fluviicola chungangensis</name>
    <dbReference type="NCBI Taxonomy" id="2597671"/>
    <lineage>
        <taxon>Bacteria</taxon>
        <taxon>Pseudomonadati</taxon>
        <taxon>Bacteroidota</taxon>
        <taxon>Flavobacteriia</taxon>
        <taxon>Flavobacteriales</taxon>
        <taxon>Crocinitomicaceae</taxon>
        <taxon>Fluviicola</taxon>
    </lineage>
</organism>
<evidence type="ECO:0000259" key="2">
    <source>
        <dbReference type="Pfam" id="PF25583"/>
    </source>
</evidence>
<dbReference type="PROSITE" id="PS52050">
    <property type="entry name" value="WYL"/>
    <property type="match status" value="1"/>
</dbReference>
<sequence>MPHIKNALLRFRIIDRALRNNYKPYPTKAMLREACEEALFGSVDGANICDSTIEKDMFAMKMEHDAPIKYSKRYNGYYYSDPEFSLDEIPLNESDIEAIRFAANTLSQFKDVGMFKQFGFAIDKIVDRVNISNDINDKSIDRFVEFETPVSSRGSEFLNPILNAIKDGKVIYFDYESFQTQKRKARKVLPLLLKEYRNRWYLLCYDLIKEGIITYGLDRIYDLQESEEVFRSPISFNPDQFFEHAIGITASNGKPETVVFKADNVAAKYIESQPFHASQKIVKEGKNKTTFEMKVYISEELIRSILSYGGEIIVMEPELLRNHIVDRIKAMVENYRSIS</sequence>
<name>A0A556MGQ8_9FLAO</name>
<accession>A0A556MGQ8</accession>
<dbReference type="Proteomes" id="UP000316008">
    <property type="component" value="Unassembled WGS sequence"/>
</dbReference>
<reference evidence="3 4" key="1">
    <citation type="submission" date="2019-07" db="EMBL/GenBank/DDBJ databases">
        <authorList>
            <person name="Huq M.A."/>
        </authorList>
    </citation>
    <scope>NUCLEOTIDE SEQUENCE [LARGE SCALE GENOMIC DNA]</scope>
    <source>
        <strain evidence="3 4">MAH-3</strain>
    </source>
</reference>
<dbReference type="RefSeq" id="WP_144334561.1">
    <property type="nucleotide sequence ID" value="NZ_VLPL01000012.1"/>
</dbReference>
<dbReference type="Pfam" id="PF25583">
    <property type="entry name" value="WCX"/>
    <property type="match status" value="1"/>
</dbReference>